<comment type="subunit">
    <text evidence="10">Component of some SAGA transcription coactivator-HAT complexes. Within the SAGA complex, participates to a subcomplex of SAGA called the DUB module (deubiquitination module).</text>
</comment>
<dbReference type="EMBL" id="CADEPI010000009">
    <property type="protein sequence ID" value="CAB3362469.1"/>
    <property type="molecule type" value="Genomic_DNA"/>
</dbReference>
<keyword evidence="15" id="KW-1185">Reference proteome</keyword>
<keyword evidence="4 10" id="KW-0862">Zinc</keyword>
<dbReference type="InterPro" id="IPR051078">
    <property type="entry name" value="SGF11"/>
</dbReference>
<evidence type="ECO:0000259" key="13">
    <source>
        <dbReference type="PROSITE" id="PS51505"/>
    </source>
</evidence>
<dbReference type="HAMAP" id="MF_03047">
    <property type="entry name" value="Sgf11"/>
    <property type="match status" value="1"/>
</dbReference>
<evidence type="ECO:0000256" key="1">
    <source>
        <dbReference type="ARBA" id="ARBA00004123"/>
    </source>
</evidence>
<dbReference type="Gene3D" id="6.10.140.1270">
    <property type="match status" value="1"/>
</dbReference>
<feature type="region of interest" description="Disordered" evidence="11">
    <location>
        <begin position="345"/>
        <end position="436"/>
    </location>
</feature>
<evidence type="ECO:0000256" key="12">
    <source>
        <dbReference type="SAM" id="SignalP"/>
    </source>
</evidence>
<proteinExistence type="inferred from homology"/>
<dbReference type="InterPro" id="IPR013246">
    <property type="entry name" value="SAGA_su_Sgf11"/>
</dbReference>
<dbReference type="GO" id="GO:0003713">
    <property type="term" value="F:transcription coactivator activity"/>
    <property type="evidence" value="ECO:0007669"/>
    <property type="project" value="UniProtKB-UniRule"/>
</dbReference>
<evidence type="ECO:0000313" key="15">
    <source>
        <dbReference type="Proteomes" id="UP000494165"/>
    </source>
</evidence>
<dbReference type="GO" id="GO:0000124">
    <property type="term" value="C:SAGA complex"/>
    <property type="evidence" value="ECO:0007669"/>
    <property type="project" value="UniProtKB-UniRule"/>
</dbReference>
<protein>
    <recommendedName>
        <fullName evidence="10">SAGA-associated factor 11 homolog</fullName>
    </recommendedName>
</protein>
<dbReference type="GO" id="GO:0006357">
    <property type="term" value="P:regulation of transcription by RNA polymerase II"/>
    <property type="evidence" value="ECO:0007669"/>
    <property type="project" value="TreeGrafter"/>
</dbReference>
<keyword evidence="3 10" id="KW-0863">Zinc-finger</keyword>
<evidence type="ECO:0000256" key="10">
    <source>
        <dbReference type="HAMAP-Rule" id="MF_03047"/>
    </source>
</evidence>
<comment type="caution">
    <text evidence="14">The sequence shown here is derived from an EMBL/GenBank/DDBJ whole genome shotgun (WGS) entry which is preliminary data.</text>
</comment>
<feature type="chain" id="PRO_5035864917" description="SAGA-associated factor 11 homolog" evidence="12">
    <location>
        <begin position="18"/>
        <end position="436"/>
    </location>
</feature>
<feature type="compositionally biased region" description="Polar residues" evidence="11">
    <location>
        <begin position="206"/>
        <end position="219"/>
    </location>
</feature>
<evidence type="ECO:0000256" key="2">
    <source>
        <dbReference type="ARBA" id="ARBA00022723"/>
    </source>
</evidence>
<keyword evidence="12" id="KW-0732">Signal</keyword>
<dbReference type="OrthoDB" id="21557at2759"/>
<organism evidence="14 15">
    <name type="scientific">Cloeon dipterum</name>
    <dbReference type="NCBI Taxonomy" id="197152"/>
    <lineage>
        <taxon>Eukaryota</taxon>
        <taxon>Metazoa</taxon>
        <taxon>Ecdysozoa</taxon>
        <taxon>Arthropoda</taxon>
        <taxon>Hexapoda</taxon>
        <taxon>Insecta</taxon>
        <taxon>Pterygota</taxon>
        <taxon>Palaeoptera</taxon>
        <taxon>Ephemeroptera</taxon>
        <taxon>Pisciforma</taxon>
        <taxon>Baetidae</taxon>
        <taxon>Cloeon</taxon>
    </lineage>
</organism>
<keyword evidence="9 10" id="KW-0539">Nucleus</keyword>
<comment type="domain">
    <text evidence="10">The long N-terminal helix forms part of the 'assembly lobe' of the SAGA deubiquitination module.</text>
</comment>
<comment type="domain">
    <text evidence="10">The C-terminal SGF11-type zinc-finger domain forms part of the 'catalytic lobe' of the SAGA deubiquitination module.</text>
</comment>
<keyword evidence="7 10" id="KW-0010">Activator</keyword>
<accession>A0A8S1CA19</accession>
<evidence type="ECO:0000313" key="14">
    <source>
        <dbReference type="EMBL" id="CAB3362469.1"/>
    </source>
</evidence>
<dbReference type="PROSITE" id="PS51505">
    <property type="entry name" value="SCA7"/>
    <property type="match status" value="1"/>
</dbReference>
<keyword evidence="5 10" id="KW-0156">Chromatin regulator</keyword>
<gene>
    <name evidence="10" type="primary">Sgf11</name>
    <name evidence="14" type="ORF">CLODIP_2_CD14382</name>
</gene>
<feature type="region of interest" description="Disordered" evidence="11">
    <location>
        <begin position="203"/>
        <end position="262"/>
    </location>
</feature>
<dbReference type="Proteomes" id="UP000494165">
    <property type="component" value="Unassembled WGS sequence"/>
</dbReference>
<feature type="domain" description="SCA7" evidence="13">
    <location>
        <begin position="295"/>
        <end position="362"/>
    </location>
</feature>
<evidence type="ECO:0000256" key="3">
    <source>
        <dbReference type="ARBA" id="ARBA00022771"/>
    </source>
</evidence>
<evidence type="ECO:0000256" key="9">
    <source>
        <dbReference type="ARBA" id="ARBA00023242"/>
    </source>
</evidence>
<evidence type="ECO:0000256" key="8">
    <source>
        <dbReference type="ARBA" id="ARBA00023163"/>
    </source>
</evidence>
<comment type="subcellular location">
    <subcellularLocation>
        <location evidence="1 10">Nucleus</location>
    </subcellularLocation>
</comment>
<dbReference type="Pfam" id="PF08209">
    <property type="entry name" value="Sgf11"/>
    <property type="match status" value="1"/>
</dbReference>
<name>A0A8S1CA19_9INSE</name>
<reference evidence="14 15" key="1">
    <citation type="submission" date="2020-04" db="EMBL/GenBank/DDBJ databases">
        <authorList>
            <person name="Alioto T."/>
            <person name="Alioto T."/>
            <person name="Gomez Garrido J."/>
        </authorList>
    </citation>
    <scope>NUCLEOTIDE SEQUENCE [LARGE SCALE GENOMIC DNA]</scope>
</reference>
<comment type="similarity">
    <text evidence="10">Belongs to the SGF11 family.</text>
</comment>
<keyword evidence="6 10" id="KW-0805">Transcription regulation</keyword>
<dbReference type="GO" id="GO:0008270">
    <property type="term" value="F:zinc ion binding"/>
    <property type="evidence" value="ECO:0007669"/>
    <property type="project" value="UniProtKB-UniRule"/>
</dbReference>
<evidence type="ECO:0000256" key="11">
    <source>
        <dbReference type="SAM" id="MobiDB-lite"/>
    </source>
</evidence>
<dbReference type="Gene3D" id="3.30.160.60">
    <property type="entry name" value="Classic Zinc Finger"/>
    <property type="match status" value="1"/>
</dbReference>
<evidence type="ECO:0000256" key="7">
    <source>
        <dbReference type="ARBA" id="ARBA00023159"/>
    </source>
</evidence>
<feature type="zinc finger region" description="SGF11-type" evidence="10">
    <location>
        <begin position="165"/>
        <end position="186"/>
    </location>
</feature>
<dbReference type="FunFam" id="3.30.160.60:FF:000118">
    <property type="entry name" value="Ataxin-7-like protein 3"/>
    <property type="match status" value="1"/>
</dbReference>
<comment type="function">
    <text evidence="10">Component of the transcription regulatory histone acetylation (HAT) complex SAGA, a multiprotein complex that activates transcription by remodeling chromatin and mediating histone acetylation and deubiquitination. Within the SAGA complex, participates in a subcomplex that specifically deubiquitinates histone H2B. The SAGA complex is recruited to specific gene promoters by activators, where it is required for transcription.</text>
</comment>
<sequence>MFKIILVWILLTFTCWGQHEYSVQNYLHHVKYQRVTSRNSRAVLTVSCWVVCGTDGGRRLLGTKPSTKWTRAGRARRPSSRRRGPMINMDELINQLSATILDDLIDDASLGVIFGVHRSNKLGYLAIEDGFKDNNGEHSEGHPIVIAPNMDVFGQVAIKNKQHECICPSCNRTLAASRFAPHLEKCMGMGRNSSRIASRRIANSSKEGNGNGNIASGTGVSDDDDDADWTFGGSEKKRKRKDKHSTKKKNSRVKNGGAAASTAVSDSAYNSLEGNISSGEQAAPVVNGAPTFESFGAAEKKTLLLQICGVVSEHTGKLCTRTLRCPQHSEEQRRNIRNFFKSFQTSTESEPLDSDNVGNVDVDSYEDGDSQAVREALTRGASWDQATEHSSTSSPADSTSTTSSSSKKPTTSKGGKKGKKGSKNSTPPSSIAVFRT</sequence>
<dbReference type="InterPro" id="IPR013243">
    <property type="entry name" value="SCA7_dom"/>
</dbReference>
<evidence type="ECO:0000256" key="6">
    <source>
        <dbReference type="ARBA" id="ARBA00023015"/>
    </source>
</evidence>
<keyword evidence="8 10" id="KW-0804">Transcription</keyword>
<dbReference type="PANTHER" id="PTHR46367:SF1">
    <property type="entry name" value="ATAXIN-7-LIKE PROTEIN 3"/>
    <property type="match status" value="1"/>
</dbReference>
<evidence type="ECO:0000256" key="5">
    <source>
        <dbReference type="ARBA" id="ARBA00022853"/>
    </source>
</evidence>
<dbReference type="GO" id="GO:0006325">
    <property type="term" value="P:chromatin organization"/>
    <property type="evidence" value="ECO:0007669"/>
    <property type="project" value="UniProtKB-KW"/>
</dbReference>
<dbReference type="PANTHER" id="PTHR46367">
    <property type="entry name" value="ATAXIN-7-LIKE PROTEIN 3"/>
    <property type="match status" value="1"/>
</dbReference>
<feature type="compositionally biased region" description="Basic residues" evidence="11">
    <location>
        <begin position="236"/>
        <end position="252"/>
    </location>
</feature>
<dbReference type="AlphaFoldDB" id="A0A8S1CA19"/>
<keyword evidence="2 10" id="KW-0479">Metal-binding</keyword>
<feature type="signal peptide" evidence="12">
    <location>
        <begin position="1"/>
        <end position="17"/>
    </location>
</feature>
<feature type="compositionally biased region" description="Low complexity" evidence="11">
    <location>
        <begin position="390"/>
        <end position="413"/>
    </location>
</feature>
<evidence type="ECO:0000256" key="4">
    <source>
        <dbReference type="ARBA" id="ARBA00022833"/>
    </source>
</evidence>
<dbReference type="GO" id="GO:0071819">
    <property type="term" value="C:DUBm complex"/>
    <property type="evidence" value="ECO:0007669"/>
    <property type="project" value="UniProtKB-UniRule"/>
</dbReference>
<dbReference type="Pfam" id="PF08313">
    <property type="entry name" value="SCA7"/>
    <property type="match status" value="1"/>
</dbReference>